<keyword evidence="11" id="KW-1185">Reference proteome</keyword>
<evidence type="ECO:0000256" key="1">
    <source>
        <dbReference type="ARBA" id="ARBA00004370"/>
    </source>
</evidence>
<evidence type="ECO:0000256" key="7">
    <source>
        <dbReference type="SAM" id="SignalP"/>
    </source>
</evidence>
<dbReference type="PANTHER" id="PTHR12815:SF47">
    <property type="entry name" value="TRANSLOCATION AND ASSEMBLY MODULE SUBUNIT TAMA"/>
    <property type="match status" value="1"/>
</dbReference>
<evidence type="ECO:0000256" key="3">
    <source>
        <dbReference type="ARBA" id="ARBA00022692"/>
    </source>
</evidence>
<evidence type="ECO:0000256" key="2">
    <source>
        <dbReference type="ARBA" id="ARBA00022452"/>
    </source>
</evidence>
<evidence type="ECO:0000256" key="5">
    <source>
        <dbReference type="ARBA" id="ARBA00023136"/>
    </source>
</evidence>
<name>A0ABY4E7T2_9NEIS</name>
<feature type="chain" id="PRO_5046957898" evidence="7">
    <location>
        <begin position="33"/>
        <end position="647"/>
    </location>
</feature>
<dbReference type="Gene3D" id="3.10.20.310">
    <property type="entry name" value="membrane protein fhac"/>
    <property type="match status" value="1"/>
</dbReference>
<dbReference type="Gene3D" id="2.40.160.50">
    <property type="entry name" value="membrane protein fhac: a member of the omp85/tpsb transporter family"/>
    <property type="match status" value="1"/>
</dbReference>
<feature type="domain" description="Bacterial surface antigen (D15)" evidence="8">
    <location>
        <begin position="362"/>
        <end position="647"/>
    </location>
</feature>
<dbReference type="EMBL" id="CP091511">
    <property type="protein sequence ID" value="UOO90945.1"/>
    <property type="molecule type" value="Genomic_DNA"/>
</dbReference>
<proteinExistence type="predicted"/>
<dbReference type="RefSeq" id="WP_082625515.1">
    <property type="nucleotide sequence ID" value="NZ_CABKVG010000006.1"/>
</dbReference>
<dbReference type="InterPro" id="IPR000184">
    <property type="entry name" value="Bac_surfAg_D15"/>
</dbReference>
<dbReference type="Proteomes" id="UP000832011">
    <property type="component" value="Chromosome"/>
</dbReference>
<organism evidence="10 11">
    <name type="scientific">Vitreoscilla massiliensis</name>
    <dbReference type="NCBI Taxonomy" id="1689272"/>
    <lineage>
        <taxon>Bacteria</taxon>
        <taxon>Pseudomonadati</taxon>
        <taxon>Pseudomonadota</taxon>
        <taxon>Betaproteobacteria</taxon>
        <taxon>Neisseriales</taxon>
        <taxon>Neisseriaceae</taxon>
        <taxon>Vitreoscilla</taxon>
    </lineage>
</organism>
<keyword evidence="4 7" id="KW-0732">Signal</keyword>
<dbReference type="PANTHER" id="PTHR12815">
    <property type="entry name" value="SORTING AND ASSEMBLY MACHINERY SAMM50 PROTEIN FAMILY MEMBER"/>
    <property type="match status" value="1"/>
</dbReference>
<evidence type="ECO:0000259" key="9">
    <source>
        <dbReference type="Pfam" id="PF07244"/>
    </source>
</evidence>
<keyword evidence="6" id="KW-0998">Cell outer membrane</keyword>
<evidence type="ECO:0000313" key="11">
    <source>
        <dbReference type="Proteomes" id="UP000832011"/>
    </source>
</evidence>
<evidence type="ECO:0000259" key="8">
    <source>
        <dbReference type="Pfam" id="PF01103"/>
    </source>
</evidence>
<keyword evidence="5" id="KW-0472">Membrane</keyword>
<sequence length="647" mass="72037">MRLEVREKVFKPMRRLGLLIMPVVLCPVSAWASEVAVQDGLSGIKQANWGNVTITARPLAVAEQEVVNERKKAAGKDGKEIELPKPSELQYPISIETEDKVATEMLNEHLPLIVQQQMNTTIDAEQLQFLIEDTPQDAKDMLDTLGYFNAVVTVAPHEKGYVVKVALGKRTMITSVTMNLAGPILDDEKLGEYYANAMEGWTAHVGEPFLQDAWSSSKSAAVSGVRRKQYPLARMTHSKATIDPVENSAKMEAEVTSNQAIFFGELKVNGTERYPESIVHKLSKFKAGDPYDSDQIVDLQNALEQDSHYSGVFVTPKFDQLQGDRVPMEVTVQEVPRQKFDAGLSYDSEEGPGIRLGYEHYNVFNRGYVGSSFMSYNKYEQSFGVGLSQPREVDGSYNTAAINYKNGTVQKVKIAAWNAGVWHVKERENSEMRLGLEYYRDDSYVENGPDYGINYAAMLTASWRYNTIETKARPQRGYFVSGKVGSTVGNLLSSASMQMVKADAAYYYTPEKKKYGTFIVRGQGGLVNVSDEMNAPQSLLFRTGGANSVRGYEYESLGIRGYDDAVMGGKVMATASFEYQLPIKQDYALAIFHDMGGVSNNINDFTLKHGTGLGARWYSPFAPIAFDIAYGHDDQKIRWYIGLGTQF</sequence>
<dbReference type="Pfam" id="PF01103">
    <property type="entry name" value="Omp85"/>
    <property type="match status" value="1"/>
</dbReference>
<dbReference type="Pfam" id="PF07244">
    <property type="entry name" value="POTRA"/>
    <property type="match status" value="1"/>
</dbReference>
<accession>A0ABY4E7T2</accession>
<reference evidence="10 11" key="1">
    <citation type="journal article" date="2022" name="Res Sq">
        <title>Evolution of multicellular longitudinally dividing oral cavity symbionts (Neisseriaceae).</title>
        <authorList>
            <person name="Nyongesa S."/>
            <person name="Weber P."/>
            <person name="Bernet E."/>
            <person name="Pullido F."/>
            <person name="Nieckarz M."/>
            <person name="Delaby M."/>
            <person name="Nieves C."/>
            <person name="Viehboeck T."/>
            <person name="Krause N."/>
            <person name="Rivera-Millot A."/>
            <person name="Nakamura A."/>
            <person name="Vischer N."/>
            <person name="VanNieuwenhze M."/>
            <person name="Brun Y."/>
            <person name="Cava F."/>
            <person name="Bulgheresi S."/>
            <person name="Veyrier F."/>
        </authorList>
    </citation>
    <scope>NUCLEOTIDE SEQUENCE [LARGE SCALE GENOMIC DNA]</scope>
    <source>
        <strain evidence="10 11">SN4</strain>
    </source>
</reference>
<evidence type="ECO:0000256" key="6">
    <source>
        <dbReference type="ARBA" id="ARBA00023237"/>
    </source>
</evidence>
<protein>
    <submittedName>
        <fullName evidence="10">Autotransporter assembly complex protein TamA</fullName>
    </submittedName>
</protein>
<feature type="domain" description="POTRA" evidence="9">
    <location>
        <begin position="263"/>
        <end position="334"/>
    </location>
</feature>
<keyword evidence="3" id="KW-0812">Transmembrane</keyword>
<gene>
    <name evidence="10" type="ORF">LVJ82_08280</name>
</gene>
<evidence type="ECO:0000256" key="4">
    <source>
        <dbReference type="ARBA" id="ARBA00022729"/>
    </source>
</evidence>
<dbReference type="InterPro" id="IPR010827">
    <property type="entry name" value="BamA/TamA_POTRA"/>
</dbReference>
<dbReference type="InterPro" id="IPR039910">
    <property type="entry name" value="D15-like"/>
</dbReference>
<comment type="subcellular location">
    <subcellularLocation>
        <location evidence="1">Membrane</location>
    </subcellularLocation>
</comment>
<feature type="signal peptide" evidence="7">
    <location>
        <begin position="1"/>
        <end position="32"/>
    </location>
</feature>
<keyword evidence="2" id="KW-1134">Transmembrane beta strand</keyword>
<evidence type="ECO:0000313" key="10">
    <source>
        <dbReference type="EMBL" id="UOO90945.1"/>
    </source>
</evidence>